<accession>A0AAF0LTU8</accession>
<evidence type="ECO:0000313" key="1">
    <source>
        <dbReference type="EMBL" id="WIC39586.1"/>
    </source>
</evidence>
<sequence>MNYRTFTLNAFISIAFDPTGTFLRNDTENGLWWDNENGSKLVILNRDLYGET</sequence>
<proteinExistence type="predicted"/>
<organism evidence="1 2">
    <name type="scientific">Phage Phass-1</name>
    <dbReference type="NCBI Taxonomy" id="3043662"/>
    <lineage>
        <taxon>Viruses</taxon>
        <taxon>Duplodnaviria</taxon>
        <taxon>Heunggongvirae</taxon>
        <taxon>Uroviricota</taxon>
        <taxon>Caudoviricetes</taxon>
        <taxon>Caudoviricetes code 15 clade</taxon>
    </lineage>
</organism>
<dbReference type="EMBL" id="OQ749652">
    <property type="protein sequence ID" value="WIC39586.1"/>
    <property type="molecule type" value="Genomic_DNA"/>
</dbReference>
<name>A0AAF0LTU8_9CAUD</name>
<dbReference type="Proteomes" id="UP001237988">
    <property type="component" value="Segment"/>
</dbReference>
<protein>
    <submittedName>
        <fullName evidence="1">Uncharacterized protein</fullName>
    </submittedName>
</protein>
<evidence type="ECO:0000313" key="2">
    <source>
        <dbReference type="Proteomes" id="UP001237988"/>
    </source>
</evidence>
<reference evidence="1" key="1">
    <citation type="submission" date="2023-04" db="EMBL/GenBank/DDBJ databases">
        <title>Bacteriophage Phass-1 Discovered in the Human Gut Virome - the Founding Member of the Proposed New Family Phassviridae.</title>
        <authorList>
            <person name="Tikunov A.Y."/>
            <person name="Morozova V.V."/>
            <person name="Chechushkov A.V."/>
            <person name="Tikunova N.V."/>
        </authorList>
    </citation>
    <scope>NUCLEOTIDE SEQUENCE</scope>
</reference>